<dbReference type="InterPro" id="IPR011541">
    <property type="entry name" value="Ni/Co_transpt_high_affinity"/>
</dbReference>
<gene>
    <name evidence="14" type="ORF">DES31_0618</name>
</gene>
<keyword evidence="7 13" id="KW-0812">Transmembrane</keyword>
<comment type="similarity">
    <text evidence="13">Belongs to the NiCoT transporter (TC 2.A.52) family.</text>
</comment>
<dbReference type="OrthoDB" id="9812956at2"/>
<evidence type="ECO:0000313" key="15">
    <source>
        <dbReference type="Proteomes" id="UP000280099"/>
    </source>
</evidence>
<evidence type="ECO:0000313" key="14">
    <source>
        <dbReference type="EMBL" id="RKR77290.1"/>
    </source>
</evidence>
<keyword evidence="6" id="KW-0533">Nickel</keyword>
<keyword evidence="11 13" id="KW-0472">Membrane</keyword>
<evidence type="ECO:0000256" key="5">
    <source>
        <dbReference type="ARBA" id="ARBA00022475"/>
    </source>
</evidence>
<feature type="transmembrane region" description="Helical" evidence="13">
    <location>
        <begin position="136"/>
        <end position="154"/>
    </location>
</feature>
<comment type="function">
    <text evidence="1">Efflux system for nickel and cobalt.</text>
</comment>
<dbReference type="PANTHER" id="PTHR40659:SF1">
    <property type="entry name" value="NICKEL_COBALT EFFLUX SYSTEM RCNA"/>
    <property type="match status" value="1"/>
</dbReference>
<evidence type="ECO:0000256" key="3">
    <source>
        <dbReference type="ARBA" id="ARBA00022426"/>
    </source>
</evidence>
<keyword evidence="5" id="KW-1003">Cell membrane</keyword>
<evidence type="ECO:0000256" key="10">
    <source>
        <dbReference type="ARBA" id="ARBA00023112"/>
    </source>
</evidence>
<feature type="transmembrane region" description="Helical" evidence="13">
    <location>
        <begin position="57"/>
        <end position="79"/>
    </location>
</feature>
<keyword evidence="3" id="KW-0171">Cobalt transport</keyword>
<evidence type="ECO:0000256" key="4">
    <source>
        <dbReference type="ARBA" id="ARBA00022448"/>
    </source>
</evidence>
<dbReference type="EMBL" id="RBJC01000004">
    <property type="protein sequence ID" value="RKR77290.1"/>
    <property type="molecule type" value="Genomic_DNA"/>
</dbReference>
<comment type="caution">
    <text evidence="14">The sequence shown here is derived from an EMBL/GenBank/DDBJ whole genome shotgun (WGS) entry which is preliminary data.</text>
</comment>
<organism evidence="14 15">
    <name type="scientific">Otariodibacter oris</name>
    <dbReference type="NCBI Taxonomy" id="1032623"/>
    <lineage>
        <taxon>Bacteria</taxon>
        <taxon>Pseudomonadati</taxon>
        <taxon>Pseudomonadota</taxon>
        <taxon>Gammaproteobacteria</taxon>
        <taxon>Pasteurellales</taxon>
        <taxon>Pasteurellaceae</taxon>
        <taxon>Otariodibacter</taxon>
    </lineage>
</organism>
<reference evidence="14 15" key="1">
    <citation type="submission" date="2018-10" db="EMBL/GenBank/DDBJ databases">
        <title>Genomic Encyclopedia of Type Strains, Phase IV (KMG-IV): sequencing the most valuable type-strain genomes for metagenomic binning, comparative biology and taxonomic classification.</title>
        <authorList>
            <person name="Goeker M."/>
        </authorList>
    </citation>
    <scope>NUCLEOTIDE SEQUENCE [LARGE SCALE GENOMIC DNA]</scope>
    <source>
        <strain evidence="14 15">DSM 23800</strain>
    </source>
</reference>
<comment type="subcellular location">
    <subcellularLocation>
        <location evidence="2 13">Cell membrane</location>
        <topology evidence="2 13">Multi-pass membrane protein</topology>
    </subcellularLocation>
</comment>
<feature type="transmembrane region" description="Helical" evidence="13">
    <location>
        <begin position="300"/>
        <end position="320"/>
    </location>
</feature>
<keyword evidence="4 13" id="KW-0813">Transport</keyword>
<dbReference type="GO" id="GO:0015099">
    <property type="term" value="F:nickel cation transmembrane transporter activity"/>
    <property type="evidence" value="ECO:0007669"/>
    <property type="project" value="UniProtKB-UniRule"/>
</dbReference>
<feature type="transmembrane region" description="Helical" evidence="13">
    <location>
        <begin position="253"/>
        <end position="279"/>
    </location>
</feature>
<name>A0A420XJK9_9PAST</name>
<evidence type="ECO:0000256" key="13">
    <source>
        <dbReference type="RuleBase" id="RU362101"/>
    </source>
</evidence>
<dbReference type="InterPro" id="IPR051224">
    <property type="entry name" value="NiCoT_RcnA"/>
</dbReference>
<evidence type="ECO:0000256" key="8">
    <source>
        <dbReference type="ARBA" id="ARBA00022989"/>
    </source>
</evidence>
<evidence type="ECO:0000256" key="12">
    <source>
        <dbReference type="ARBA" id="ARBA00023285"/>
    </source>
</evidence>
<keyword evidence="10" id="KW-0921">Nickel transport</keyword>
<dbReference type="GO" id="GO:0005886">
    <property type="term" value="C:plasma membrane"/>
    <property type="evidence" value="ECO:0007669"/>
    <property type="project" value="UniProtKB-SubCell"/>
</dbReference>
<keyword evidence="12" id="KW-0170">Cobalt</keyword>
<keyword evidence="8 13" id="KW-1133">Transmembrane helix</keyword>
<dbReference type="AlphaFoldDB" id="A0A420XJK9"/>
<dbReference type="GO" id="GO:0046583">
    <property type="term" value="F:monoatomic cation efflux transmembrane transporter activity"/>
    <property type="evidence" value="ECO:0007669"/>
    <property type="project" value="TreeGrafter"/>
</dbReference>
<keyword evidence="15" id="KW-1185">Reference proteome</keyword>
<dbReference type="Pfam" id="PF03824">
    <property type="entry name" value="NicO"/>
    <property type="match status" value="1"/>
</dbReference>
<evidence type="ECO:0000256" key="6">
    <source>
        <dbReference type="ARBA" id="ARBA00022596"/>
    </source>
</evidence>
<keyword evidence="9" id="KW-0406">Ion transport</keyword>
<evidence type="ECO:0000256" key="1">
    <source>
        <dbReference type="ARBA" id="ARBA00002510"/>
    </source>
</evidence>
<proteinExistence type="inferred from homology"/>
<dbReference type="GO" id="GO:0032025">
    <property type="term" value="P:response to cobalt ion"/>
    <property type="evidence" value="ECO:0007669"/>
    <property type="project" value="TreeGrafter"/>
</dbReference>
<dbReference type="PANTHER" id="PTHR40659">
    <property type="entry name" value="NICKEL/COBALT EFFLUX SYSTEM RCNA"/>
    <property type="match status" value="1"/>
</dbReference>
<dbReference type="Proteomes" id="UP000280099">
    <property type="component" value="Unassembled WGS sequence"/>
</dbReference>
<sequence length="335" mass="37812">MSVKYKKLLWVVALLLLIIAMYEAYPYLLFKVMEWQREFNLQISSSLRALNENSQQAGLWLMVVSFIYGIFHAVGPGHGKFILGTYLSLETTKIPKTIKITLLAAMFQGLVAVGLVTLLVVVLTLSRQHFNLTLTWVERGSFIVMILFGCYWIYQSIKSVWKNLAKKKEIIKPIKIKKIQSIQQPVAYTAKLAADHVHSEHCGCGHKHLPSSEEMENIQDWKSMMMVIISIGLRPCTGAVLVLFLAYTIDLYLWGVASALVMALGTGLTLTLFALFVLFSRNKAIETSRWYFSMHTNKQLVVGMKVMMGIFLIGFGTMLFHGSLIDTTTLLFGGR</sequence>
<evidence type="ECO:0000256" key="9">
    <source>
        <dbReference type="ARBA" id="ARBA00023065"/>
    </source>
</evidence>
<protein>
    <recommendedName>
        <fullName evidence="13">Nickel/cobalt efflux system</fullName>
    </recommendedName>
</protein>
<evidence type="ECO:0000256" key="11">
    <source>
        <dbReference type="ARBA" id="ARBA00023136"/>
    </source>
</evidence>
<feature type="transmembrane region" description="Helical" evidence="13">
    <location>
        <begin position="225"/>
        <end position="247"/>
    </location>
</feature>
<dbReference type="GO" id="GO:0006824">
    <property type="term" value="P:cobalt ion transport"/>
    <property type="evidence" value="ECO:0007669"/>
    <property type="project" value="UniProtKB-KW"/>
</dbReference>
<feature type="transmembrane region" description="Helical" evidence="13">
    <location>
        <begin position="100"/>
        <end position="124"/>
    </location>
</feature>
<dbReference type="GO" id="GO:0010045">
    <property type="term" value="P:response to nickel cation"/>
    <property type="evidence" value="ECO:0007669"/>
    <property type="project" value="TreeGrafter"/>
</dbReference>
<accession>A0A420XJK9</accession>
<evidence type="ECO:0000256" key="7">
    <source>
        <dbReference type="ARBA" id="ARBA00022692"/>
    </source>
</evidence>
<evidence type="ECO:0000256" key="2">
    <source>
        <dbReference type="ARBA" id="ARBA00004651"/>
    </source>
</evidence>
<dbReference type="RefSeq" id="WP_121121876.1">
    <property type="nucleotide sequence ID" value="NZ_CP016604.1"/>
</dbReference>